<reference evidence="2" key="1">
    <citation type="submission" date="2017-08" db="EMBL/GenBank/DDBJ databases">
        <authorList>
            <person name="Polle J.E."/>
            <person name="Barry K."/>
            <person name="Cushman J."/>
            <person name="Schmutz J."/>
            <person name="Tran D."/>
            <person name="Hathwaick L.T."/>
            <person name="Yim W.C."/>
            <person name="Jenkins J."/>
            <person name="Mckie-Krisberg Z.M."/>
            <person name="Prochnik S."/>
            <person name="Lindquist E."/>
            <person name="Dockter R.B."/>
            <person name="Adam C."/>
            <person name="Molina H."/>
            <person name="Bunkerborg J."/>
            <person name="Jin E."/>
            <person name="Buchheim M."/>
            <person name="Magnuson J."/>
        </authorList>
    </citation>
    <scope>NUCLEOTIDE SEQUENCE</scope>
    <source>
        <strain evidence="2">CCAP 19/18</strain>
    </source>
</reference>
<sequence>MCVMPKAKRPLSTLCTLNAYQCTFRLHSNTQLIILSTFHVCLQLAGICVALGISLVWGLIVGVIVTYCNPFREQDLSAAECFDDGPW</sequence>
<keyword evidence="1" id="KW-1133">Transmembrane helix</keyword>
<dbReference type="Proteomes" id="UP000815325">
    <property type="component" value="Unassembled WGS sequence"/>
</dbReference>
<keyword evidence="1" id="KW-0472">Membrane</keyword>
<organism evidence="2 3">
    <name type="scientific">Dunaliella salina</name>
    <name type="common">Green alga</name>
    <name type="synonym">Protococcus salinus</name>
    <dbReference type="NCBI Taxonomy" id="3046"/>
    <lineage>
        <taxon>Eukaryota</taxon>
        <taxon>Viridiplantae</taxon>
        <taxon>Chlorophyta</taxon>
        <taxon>core chlorophytes</taxon>
        <taxon>Chlorophyceae</taxon>
        <taxon>CS clade</taxon>
        <taxon>Chlamydomonadales</taxon>
        <taxon>Dunaliellaceae</taxon>
        <taxon>Dunaliella</taxon>
    </lineage>
</organism>
<evidence type="ECO:0000313" key="2">
    <source>
        <dbReference type="EMBL" id="KAF5827414.1"/>
    </source>
</evidence>
<keyword evidence="3" id="KW-1185">Reference proteome</keyword>
<feature type="transmembrane region" description="Helical" evidence="1">
    <location>
        <begin position="37"/>
        <end position="67"/>
    </location>
</feature>
<dbReference type="EMBL" id="MU070511">
    <property type="protein sequence ID" value="KAF5827414.1"/>
    <property type="molecule type" value="Genomic_DNA"/>
</dbReference>
<keyword evidence="1" id="KW-0812">Transmembrane</keyword>
<evidence type="ECO:0000256" key="1">
    <source>
        <dbReference type="SAM" id="Phobius"/>
    </source>
</evidence>
<comment type="caution">
    <text evidence="2">The sequence shown here is derived from an EMBL/GenBank/DDBJ whole genome shotgun (WGS) entry which is preliminary data.</text>
</comment>
<evidence type="ECO:0000313" key="3">
    <source>
        <dbReference type="Proteomes" id="UP000815325"/>
    </source>
</evidence>
<protein>
    <submittedName>
        <fullName evidence="2">Uncharacterized protein</fullName>
    </submittedName>
</protein>
<name>A0ABQ7FYI9_DUNSA</name>
<proteinExistence type="predicted"/>
<gene>
    <name evidence="2" type="ORF">DUNSADRAFT_702</name>
</gene>
<accession>A0ABQ7FYI9</accession>